<keyword evidence="1" id="KW-1133">Transmembrane helix</keyword>
<dbReference type="PANTHER" id="PTHR46014">
    <property type="entry name" value="TETRATRICOPEPTIDE REPEAT PROTEIN 1"/>
    <property type="match status" value="1"/>
</dbReference>
<sequence>MTFGNYVTGVIVKAVIVPVTLLQLIWAYQHNDRLKYVIQQTLLALKQYLSDMRRRVTEEFLTESDSQSMLHEAINMKNKGNEEYKKGNFSKAIANYTTALQICPLAYNEERALLLGNRAATYIKMLCWNLAIQDCTKAIKLGAPNDKALKRRAIAYSMRSATLKLALKDYETLATKYPDQIEYRERIALINKKIKDEQEAQESYERIRSTYEQTYISQAFKFLNKGAEYACNVCGSTIRRIFL</sequence>
<evidence type="ECO:0000313" key="3">
    <source>
        <dbReference type="WBParaSite" id="SMUV_0000081201-mRNA-1"/>
    </source>
</evidence>
<dbReference type="STRING" id="451379.A0A0N5A9M9"/>
<dbReference type="InterPro" id="IPR011990">
    <property type="entry name" value="TPR-like_helical_dom_sf"/>
</dbReference>
<proteinExistence type="predicted"/>
<dbReference type="Gene3D" id="1.25.40.10">
    <property type="entry name" value="Tetratricopeptide repeat domain"/>
    <property type="match status" value="1"/>
</dbReference>
<accession>A0A0N5A9M9</accession>
<dbReference type="Proteomes" id="UP000046393">
    <property type="component" value="Unplaced"/>
</dbReference>
<dbReference type="PANTHER" id="PTHR46014:SF1">
    <property type="entry name" value="TETRATRICOPEPTIDE REPEAT PROTEIN 1"/>
    <property type="match status" value="1"/>
</dbReference>
<dbReference type="AlphaFoldDB" id="A0A0N5A9M9"/>
<keyword evidence="1" id="KW-0472">Membrane</keyword>
<dbReference type="InterPro" id="IPR052769">
    <property type="entry name" value="TPR_domain_protein"/>
</dbReference>
<feature type="transmembrane region" description="Helical" evidence="1">
    <location>
        <begin position="6"/>
        <end position="28"/>
    </location>
</feature>
<dbReference type="InterPro" id="IPR019734">
    <property type="entry name" value="TPR_rpt"/>
</dbReference>
<organism evidence="2 3">
    <name type="scientific">Syphacia muris</name>
    <dbReference type="NCBI Taxonomy" id="451379"/>
    <lineage>
        <taxon>Eukaryota</taxon>
        <taxon>Metazoa</taxon>
        <taxon>Ecdysozoa</taxon>
        <taxon>Nematoda</taxon>
        <taxon>Chromadorea</taxon>
        <taxon>Rhabditida</taxon>
        <taxon>Spirurina</taxon>
        <taxon>Oxyuridomorpha</taxon>
        <taxon>Oxyuroidea</taxon>
        <taxon>Oxyuridae</taxon>
        <taxon>Syphacia</taxon>
    </lineage>
</organism>
<reference evidence="3" key="1">
    <citation type="submission" date="2017-02" db="UniProtKB">
        <authorList>
            <consortium name="WormBaseParasite"/>
        </authorList>
    </citation>
    <scope>IDENTIFICATION</scope>
</reference>
<name>A0A0N5A9M9_9BILA</name>
<dbReference type="WBParaSite" id="SMUV_0000081201-mRNA-1">
    <property type="protein sequence ID" value="SMUV_0000081201-mRNA-1"/>
    <property type="gene ID" value="SMUV_0000081201"/>
</dbReference>
<dbReference type="SUPFAM" id="SSF48452">
    <property type="entry name" value="TPR-like"/>
    <property type="match status" value="1"/>
</dbReference>
<keyword evidence="2" id="KW-1185">Reference proteome</keyword>
<evidence type="ECO:0000313" key="2">
    <source>
        <dbReference type="Proteomes" id="UP000046393"/>
    </source>
</evidence>
<evidence type="ECO:0000256" key="1">
    <source>
        <dbReference type="SAM" id="Phobius"/>
    </source>
</evidence>
<dbReference type="SMART" id="SM00028">
    <property type="entry name" value="TPR"/>
    <property type="match status" value="3"/>
</dbReference>
<keyword evidence="1" id="KW-0812">Transmembrane</keyword>
<protein>
    <submittedName>
        <fullName evidence="3">TPR_REGION domain-containing protein</fullName>
    </submittedName>
</protein>